<dbReference type="EMBL" id="VSRR010110972">
    <property type="protein sequence ID" value="MPC97678.1"/>
    <property type="molecule type" value="Genomic_DNA"/>
</dbReference>
<comment type="caution">
    <text evidence="1">The sequence shown here is derived from an EMBL/GenBank/DDBJ whole genome shotgun (WGS) entry which is preliminary data.</text>
</comment>
<proteinExistence type="predicted"/>
<reference evidence="1 2" key="1">
    <citation type="submission" date="2019-05" db="EMBL/GenBank/DDBJ databases">
        <title>Another draft genome of Portunus trituberculatus and its Hox gene families provides insights of decapod evolution.</title>
        <authorList>
            <person name="Jeong J.-H."/>
            <person name="Song I."/>
            <person name="Kim S."/>
            <person name="Choi T."/>
            <person name="Kim D."/>
            <person name="Ryu S."/>
            <person name="Kim W."/>
        </authorList>
    </citation>
    <scope>NUCLEOTIDE SEQUENCE [LARGE SCALE GENOMIC DNA]</scope>
    <source>
        <tissue evidence="1">Muscle</tissue>
    </source>
</reference>
<keyword evidence="2" id="KW-1185">Reference proteome</keyword>
<dbReference type="Proteomes" id="UP000324222">
    <property type="component" value="Unassembled WGS sequence"/>
</dbReference>
<protein>
    <submittedName>
        <fullName evidence="1">Uncharacterized protein</fullName>
    </submittedName>
</protein>
<organism evidence="1 2">
    <name type="scientific">Portunus trituberculatus</name>
    <name type="common">Swimming crab</name>
    <name type="synonym">Neptunus trituberculatus</name>
    <dbReference type="NCBI Taxonomy" id="210409"/>
    <lineage>
        <taxon>Eukaryota</taxon>
        <taxon>Metazoa</taxon>
        <taxon>Ecdysozoa</taxon>
        <taxon>Arthropoda</taxon>
        <taxon>Crustacea</taxon>
        <taxon>Multicrustacea</taxon>
        <taxon>Malacostraca</taxon>
        <taxon>Eumalacostraca</taxon>
        <taxon>Eucarida</taxon>
        <taxon>Decapoda</taxon>
        <taxon>Pleocyemata</taxon>
        <taxon>Brachyura</taxon>
        <taxon>Eubrachyura</taxon>
        <taxon>Portunoidea</taxon>
        <taxon>Portunidae</taxon>
        <taxon>Portuninae</taxon>
        <taxon>Portunus</taxon>
    </lineage>
</organism>
<sequence>MQTDKRLTVSVRLRYMRASVRYRLVCGIPRAQIKCNDLTPPSQTAPRVTHAVSHVYASLGSMFPIVSSGLVDDC</sequence>
<evidence type="ECO:0000313" key="1">
    <source>
        <dbReference type="EMBL" id="MPC97678.1"/>
    </source>
</evidence>
<evidence type="ECO:0000313" key="2">
    <source>
        <dbReference type="Proteomes" id="UP000324222"/>
    </source>
</evidence>
<dbReference type="AlphaFoldDB" id="A0A5B7JXG9"/>
<gene>
    <name evidence="1" type="ORF">E2C01_093003</name>
</gene>
<accession>A0A5B7JXG9</accession>
<name>A0A5B7JXG9_PORTR</name>